<dbReference type="Pfam" id="PF10369">
    <property type="entry name" value="ALS_ss_C"/>
    <property type="match status" value="1"/>
</dbReference>
<dbReference type="SUPFAM" id="SSF55021">
    <property type="entry name" value="ACT-like"/>
    <property type="match status" value="2"/>
</dbReference>
<accession>A0A0N8NTD9</accession>
<comment type="pathway">
    <text evidence="1 8">Amino-acid biosynthesis; L-isoleucine biosynthesis; L-isoleucine from 2-oxobutanoate: step 1/4.</text>
</comment>
<evidence type="ECO:0000256" key="8">
    <source>
        <dbReference type="RuleBase" id="RU368092"/>
    </source>
</evidence>
<dbReference type="InterPro" id="IPR054480">
    <property type="entry name" value="AHAS_small-like_ACT"/>
</dbReference>
<evidence type="ECO:0000313" key="11">
    <source>
        <dbReference type="Proteomes" id="UP000050326"/>
    </source>
</evidence>
<reference evidence="10 11" key="1">
    <citation type="submission" date="2015-09" db="EMBL/GenBank/DDBJ databases">
        <title>Genome sequence of Oxobacter pfennigii DSM 3222.</title>
        <authorList>
            <person name="Poehlein A."/>
            <person name="Bengelsdorf F.R."/>
            <person name="Schiel-Bengelsdorf B."/>
            <person name="Duerre P."/>
            <person name="Daniel R."/>
        </authorList>
    </citation>
    <scope>NUCLEOTIDE SEQUENCE [LARGE SCALE GENOMIC DNA]</scope>
    <source>
        <strain evidence="10 11">DSM 3222</strain>
    </source>
</reference>
<gene>
    <name evidence="10" type="primary">ilvH_2</name>
    <name evidence="10" type="ORF">OXPF_16430</name>
</gene>
<dbReference type="Gene3D" id="3.30.70.1150">
    <property type="entry name" value="ACT-like. Chain A, domain 2"/>
    <property type="match status" value="1"/>
</dbReference>
<protein>
    <recommendedName>
        <fullName evidence="8">Acetolactate synthase small subunit</fullName>
        <shortName evidence="8">AHAS</shortName>
        <shortName evidence="8">ALS</shortName>
        <ecNumber evidence="8">2.2.1.6</ecNumber>
    </recommendedName>
    <alternativeName>
        <fullName evidence="8">Acetohydroxy-acid synthase small subunit</fullName>
    </alternativeName>
</protein>
<dbReference type="CDD" id="cd04878">
    <property type="entry name" value="ACT_AHAS"/>
    <property type="match status" value="1"/>
</dbReference>
<keyword evidence="11" id="KW-1185">Reference proteome</keyword>
<keyword evidence="5 8" id="KW-0028">Amino-acid biosynthesis</keyword>
<dbReference type="STRING" id="36849.OXPF_16430"/>
<dbReference type="InterPro" id="IPR045865">
    <property type="entry name" value="ACT-like_dom_sf"/>
</dbReference>
<comment type="catalytic activity">
    <reaction evidence="7 8">
        <text>2 pyruvate + H(+) = (2S)-2-acetolactate + CO2</text>
        <dbReference type="Rhea" id="RHEA:25249"/>
        <dbReference type="ChEBI" id="CHEBI:15361"/>
        <dbReference type="ChEBI" id="CHEBI:15378"/>
        <dbReference type="ChEBI" id="CHEBI:16526"/>
        <dbReference type="ChEBI" id="CHEBI:58476"/>
        <dbReference type="EC" id="2.2.1.6"/>
    </reaction>
</comment>
<comment type="function">
    <text evidence="8">Catalyzes the conversion of 2 pyruvate molecules into acetolactate in the first common step of the biosynthetic pathway of the branched-amino acids such as leucine, isoleucine, and valine.</text>
</comment>
<comment type="caution">
    <text evidence="10">The sequence shown here is derived from an EMBL/GenBank/DDBJ whole genome shotgun (WGS) entry which is preliminary data.</text>
</comment>
<dbReference type="Gene3D" id="3.30.70.260">
    <property type="match status" value="1"/>
</dbReference>
<evidence type="ECO:0000256" key="4">
    <source>
        <dbReference type="ARBA" id="ARBA00011744"/>
    </source>
</evidence>
<dbReference type="GO" id="GO:1990610">
    <property type="term" value="F:acetolactate synthase regulator activity"/>
    <property type="evidence" value="ECO:0007669"/>
    <property type="project" value="UniProtKB-UniRule"/>
</dbReference>
<evidence type="ECO:0000256" key="6">
    <source>
        <dbReference type="ARBA" id="ARBA00023304"/>
    </source>
</evidence>
<evidence type="ECO:0000256" key="7">
    <source>
        <dbReference type="ARBA" id="ARBA00048670"/>
    </source>
</evidence>
<proteinExistence type="inferred from homology"/>
<dbReference type="Pfam" id="PF22629">
    <property type="entry name" value="ACT_AHAS_ss"/>
    <property type="match status" value="1"/>
</dbReference>
<dbReference type="GO" id="GO:0003984">
    <property type="term" value="F:acetolactate synthase activity"/>
    <property type="evidence" value="ECO:0007669"/>
    <property type="project" value="UniProtKB-UniRule"/>
</dbReference>
<evidence type="ECO:0000256" key="2">
    <source>
        <dbReference type="ARBA" id="ARBA00005025"/>
    </source>
</evidence>
<dbReference type="FunFam" id="3.30.70.1150:FF:000001">
    <property type="entry name" value="Acetolactate synthase small subunit"/>
    <property type="match status" value="1"/>
</dbReference>
<dbReference type="EMBL" id="LKET01000029">
    <property type="protein sequence ID" value="KPU44560.1"/>
    <property type="molecule type" value="Genomic_DNA"/>
</dbReference>
<evidence type="ECO:0000256" key="1">
    <source>
        <dbReference type="ARBA" id="ARBA00004974"/>
    </source>
</evidence>
<dbReference type="PANTHER" id="PTHR30239">
    <property type="entry name" value="ACETOLACTATE SYNTHASE SMALL SUBUNIT"/>
    <property type="match status" value="1"/>
</dbReference>
<dbReference type="OrthoDB" id="9787365at2"/>
<dbReference type="PANTHER" id="PTHR30239:SF0">
    <property type="entry name" value="ACETOLACTATE SYNTHASE SMALL SUBUNIT 1, CHLOROPLASTIC"/>
    <property type="match status" value="1"/>
</dbReference>
<dbReference type="InterPro" id="IPR004789">
    <property type="entry name" value="Acetalactate_synth_ssu"/>
</dbReference>
<dbReference type="RefSeq" id="WP_054874711.1">
    <property type="nucleotide sequence ID" value="NZ_LKET01000029.1"/>
</dbReference>
<keyword evidence="8 10" id="KW-0808">Transferase</keyword>
<evidence type="ECO:0000313" key="10">
    <source>
        <dbReference type="EMBL" id="KPU44560.1"/>
    </source>
</evidence>
<dbReference type="GO" id="GO:0009099">
    <property type="term" value="P:L-valine biosynthetic process"/>
    <property type="evidence" value="ECO:0007669"/>
    <property type="project" value="UniProtKB-UniRule"/>
</dbReference>
<organism evidence="10 11">
    <name type="scientific">Oxobacter pfennigii</name>
    <dbReference type="NCBI Taxonomy" id="36849"/>
    <lineage>
        <taxon>Bacteria</taxon>
        <taxon>Bacillati</taxon>
        <taxon>Bacillota</taxon>
        <taxon>Clostridia</taxon>
        <taxon>Eubacteriales</taxon>
        <taxon>Clostridiaceae</taxon>
        <taxon>Oxobacter</taxon>
    </lineage>
</organism>
<dbReference type="AlphaFoldDB" id="A0A0N8NTD9"/>
<name>A0A0N8NTD9_9CLOT</name>
<evidence type="ECO:0000259" key="9">
    <source>
        <dbReference type="PROSITE" id="PS51671"/>
    </source>
</evidence>
<comment type="pathway">
    <text evidence="2 8">Amino-acid biosynthesis; L-valine biosynthesis; L-valine from pyruvate: step 1/4.</text>
</comment>
<sequence length="159" mass="17894">MKHILSVLVNDTPGVVTRVSALFSKRNYNIKSFVGCETHIPGTSTLIIVVYGDDEIIEQITKQLRKLIDVIEVSDITQKKHVSRELVLIRVKADTKVRSEIIQIVDIFRANIVDFQNSSLMIEATGDEDKIDALVEALKSFEILEIVKTGEISMVRKNV</sequence>
<dbReference type="PATRIC" id="fig|36849.3.peg.1735"/>
<feature type="domain" description="ACT" evidence="9">
    <location>
        <begin position="4"/>
        <end position="78"/>
    </location>
</feature>
<dbReference type="InterPro" id="IPR039557">
    <property type="entry name" value="AHAS_ACT"/>
</dbReference>
<comment type="similarity">
    <text evidence="3 8">Belongs to the acetolactate synthase small subunit family.</text>
</comment>
<dbReference type="PROSITE" id="PS51671">
    <property type="entry name" value="ACT"/>
    <property type="match status" value="1"/>
</dbReference>
<dbReference type="NCBIfam" id="TIGR00119">
    <property type="entry name" value="acolac_sm"/>
    <property type="match status" value="1"/>
</dbReference>
<dbReference type="FunFam" id="3.30.70.260:FF:000001">
    <property type="entry name" value="Acetolactate synthase, small subunit"/>
    <property type="match status" value="1"/>
</dbReference>
<evidence type="ECO:0000256" key="5">
    <source>
        <dbReference type="ARBA" id="ARBA00022605"/>
    </source>
</evidence>
<dbReference type="NCBIfam" id="NF008864">
    <property type="entry name" value="PRK11895.1"/>
    <property type="match status" value="1"/>
</dbReference>
<dbReference type="Proteomes" id="UP000050326">
    <property type="component" value="Unassembled WGS sequence"/>
</dbReference>
<dbReference type="GO" id="GO:0005829">
    <property type="term" value="C:cytosol"/>
    <property type="evidence" value="ECO:0007669"/>
    <property type="project" value="TreeGrafter"/>
</dbReference>
<comment type="subunit">
    <text evidence="4 8">Dimer of large and small chains.</text>
</comment>
<dbReference type="EC" id="2.2.1.6" evidence="8"/>
<dbReference type="InterPro" id="IPR002912">
    <property type="entry name" value="ACT_dom"/>
</dbReference>
<dbReference type="UniPathway" id="UPA00049">
    <property type="reaction ID" value="UER00059"/>
</dbReference>
<dbReference type="InterPro" id="IPR027271">
    <property type="entry name" value="Acetolactate_synth/TF_NikR_C"/>
</dbReference>
<dbReference type="UniPathway" id="UPA00047">
    <property type="reaction ID" value="UER00055"/>
</dbReference>
<dbReference type="InterPro" id="IPR019455">
    <property type="entry name" value="Acetolactate_synth_ssu_C"/>
</dbReference>
<dbReference type="GO" id="GO:0009097">
    <property type="term" value="P:isoleucine biosynthetic process"/>
    <property type="evidence" value="ECO:0007669"/>
    <property type="project" value="UniProtKB-UniRule"/>
</dbReference>
<evidence type="ECO:0000256" key="3">
    <source>
        <dbReference type="ARBA" id="ARBA00006341"/>
    </source>
</evidence>
<keyword evidence="6 8" id="KW-0100">Branched-chain amino acid biosynthesis</keyword>